<dbReference type="InterPro" id="IPR019833">
    <property type="entry name" value="Mn/Fe_SOD_BS"/>
</dbReference>
<dbReference type="GO" id="GO:0046872">
    <property type="term" value="F:metal ion binding"/>
    <property type="evidence" value="ECO:0007669"/>
    <property type="project" value="UniProtKB-KW"/>
</dbReference>
<evidence type="ECO:0000256" key="3">
    <source>
        <dbReference type="ARBA" id="ARBA00022723"/>
    </source>
</evidence>
<evidence type="ECO:0000256" key="1">
    <source>
        <dbReference type="ARBA" id="ARBA00008714"/>
    </source>
</evidence>
<organism evidence="10 11">
    <name type="scientific">Bdellovibrio bacteriovorus</name>
    <dbReference type="NCBI Taxonomy" id="959"/>
    <lineage>
        <taxon>Bacteria</taxon>
        <taxon>Pseudomonadati</taxon>
        <taxon>Bdellovibrionota</taxon>
        <taxon>Bdellovibrionia</taxon>
        <taxon>Bdellovibrionales</taxon>
        <taxon>Pseudobdellovibrionaceae</taxon>
        <taxon>Bdellovibrio</taxon>
    </lineage>
</organism>
<dbReference type="InterPro" id="IPR019832">
    <property type="entry name" value="Mn/Fe_SOD_C"/>
</dbReference>
<evidence type="ECO:0000313" key="11">
    <source>
        <dbReference type="Proteomes" id="UP000075391"/>
    </source>
</evidence>
<feature type="domain" description="Manganese/iron superoxide dismutase C-terminal" evidence="9">
    <location>
        <begin position="91"/>
        <end position="192"/>
    </location>
</feature>
<proteinExistence type="inferred from homology"/>
<dbReference type="Pfam" id="PF02777">
    <property type="entry name" value="Sod_Fe_C"/>
    <property type="match status" value="1"/>
</dbReference>
<dbReference type="Gene3D" id="1.10.287.990">
    <property type="entry name" value="Fe,Mn superoxide dismutase (SOD) domain"/>
    <property type="match status" value="1"/>
</dbReference>
<evidence type="ECO:0000256" key="6">
    <source>
        <dbReference type="PIRSR" id="PIRSR000349-1"/>
    </source>
</evidence>
<dbReference type="Pfam" id="PF00081">
    <property type="entry name" value="Sod_Fe_N"/>
    <property type="match status" value="1"/>
</dbReference>
<dbReference type="GO" id="GO:0004784">
    <property type="term" value="F:superoxide dismutase activity"/>
    <property type="evidence" value="ECO:0007669"/>
    <property type="project" value="UniProtKB-EC"/>
</dbReference>
<sequence length="207" mass="23587">MMFKLPTLPYAKTDLAPLFNEEQMNYHYDKHHKAYLDNLNKMMETDSSLKGKSLEEIVLSSSGGVFNNAAQGWNHTFYWFNMAPQGKGGQPSADLDAAIKRDFGSMDELKAKFVDGGMKTFGSGWIWLCTDASGKLSLVSTSNAQVPFTNNGPTPLMVADVWEHAYYVDYRNLRQKYLETFWNQINWNFVSENYASKKVRDLTKSMT</sequence>
<keyword evidence="4 7" id="KW-0560">Oxidoreductase</keyword>
<comment type="caution">
    <text evidence="10">The sequence shown here is derived from an EMBL/GenBank/DDBJ whole genome shotgun (WGS) entry which is preliminary data.</text>
</comment>
<dbReference type="RefSeq" id="WP_063242360.1">
    <property type="nucleotide sequence ID" value="NZ_CP168967.1"/>
</dbReference>
<keyword evidence="3 6" id="KW-0479">Metal-binding</keyword>
<dbReference type="PROSITE" id="PS00088">
    <property type="entry name" value="SOD_MN"/>
    <property type="match status" value="1"/>
</dbReference>
<dbReference type="InterPro" id="IPR001189">
    <property type="entry name" value="Mn/Fe_SOD"/>
</dbReference>
<accession>A0A150WVP5</accession>
<comment type="similarity">
    <text evidence="1 7">Belongs to the iron/manganese superoxide dismutase family.</text>
</comment>
<dbReference type="PIRSF" id="PIRSF000349">
    <property type="entry name" value="SODismutase"/>
    <property type="match status" value="1"/>
</dbReference>
<name>A0A150WVP5_BDEBC</name>
<dbReference type="Proteomes" id="UP000075391">
    <property type="component" value="Unassembled WGS sequence"/>
</dbReference>
<feature type="binding site" evidence="6">
    <location>
        <position position="75"/>
    </location>
    <ligand>
        <name>Mn(2+)</name>
        <dbReference type="ChEBI" id="CHEBI:29035"/>
    </ligand>
</feature>
<keyword evidence="5" id="KW-0408">Iron</keyword>
<feature type="binding site" evidence="6">
    <location>
        <position position="160"/>
    </location>
    <ligand>
        <name>Mn(2+)</name>
        <dbReference type="ChEBI" id="CHEBI:29035"/>
    </ligand>
</feature>
<dbReference type="SUPFAM" id="SSF54719">
    <property type="entry name" value="Fe,Mn superoxide dismutase (SOD), C-terminal domain"/>
    <property type="match status" value="1"/>
</dbReference>
<feature type="binding site" evidence="6">
    <location>
        <position position="164"/>
    </location>
    <ligand>
        <name>Mn(2+)</name>
        <dbReference type="ChEBI" id="CHEBI:29035"/>
    </ligand>
</feature>
<dbReference type="AlphaFoldDB" id="A0A150WVP5"/>
<dbReference type="PRINTS" id="PR01703">
    <property type="entry name" value="MNSODISMTASE"/>
</dbReference>
<dbReference type="InterPro" id="IPR036324">
    <property type="entry name" value="Mn/Fe_SOD_N_sf"/>
</dbReference>
<evidence type="ECO:0000256" key="5">
    <source>
        <dbReference type="ARBA" id="ARBA00023004"/>
    </source>
</evidence>
<protein>
    <recommendedName>
        <fullName evidence="2 7">Superoxide dismutase</fullName>
        <ecNumber evidence="2 7">1.15.1.1</ecNumber>
    </recommendedName>
</protein>
<evidence type="ECO:0000256" key="4">
    <source>
        <dbReference type="ARBA" id="ARBA00023002"/>
    </source>
</evidence>
<evidence type="ECO:0000256" key="2">
    <source>
        <dbReference type="ARBA" id="ARBA00012682"/>
    </source>
</evidence>
<dbReference type="InterPro" id="IPR036314">
    <property type="entry name" value="SOD_C_sf"/>
</dbReference>
<evidence type="ECO:0000256" key="7">
    <source>
        <dbReference type="RuleBase" id="RU000414"/>
    </source>
</evidence>
<dbReference type="InterPro" id="IPR019831">
    <property type="entry name" value="Mn/Fe_SOD_N"/>
</dbReference>
<evidence type="ECO:0000259" key="8">
    <source>
        <dbReference type="Pfam" id="PF00081"/>
    </source>
</evidence>
<comment type="function">
    <text evidence="7">Destroys radicals which are normally produced within the cells and which are toxic to biological systems.</text>
</comment>
<feature type="binding site" evidence="6">
    <location>
        <position position="27"/>
    </location>
    <ligand>
        <name>Mn(2+)</name>
        <dbReference type="ChEBI" id="CHEBI:29035"/>
    </ligand>
</feature>
<dbReference type="PANTHER" id="PTHR42769">
    <property type="entry name" value="SUPEROXIDE DISMUTASE"/>
    <property type="match status" value="1"/>
</dbReference>
<dbReference type="PANTHER" id="PTHR42769:SF3">
    <property type="entry name" value="SUPEROXIDE DISMUTASE [FE] 2, CHLOROPLASTIC"/>
    <property type="match status" value="1"/>
</dbReference>
<gene>
    <name evidence="10" type="ORF">AZI85_01200</name>
</gene>
<evidence type="ECO:0000259" key="9">
    <source>
        <dbReference type="Pfam" id="PF02777"/>
    </source>
</evidence>
<evidence type="ECO:0000313" key="10">
    <source>
        <dbReference type="EMBL" id="KYG70585.1"/>
    </source>
</evidence>
<dbReference type="Gene3D" id="3.55.40.20">
    <property type="entry name" value="Iron/manganese superoxide dismutase, C-terminal domain"/>
    <property type="match status" value="1"/>
</dbReference>
<comment type="catalytic activity">
    <reaction evidence="7">
        <text>2 superoxide + 2 H(+) = H2O2 + O2</text>
        <dbReference type="Rhea" id="RHEA:20696"/>
        <dbReference type="ChEBI" id="CHEBI:15378"/>
        <dbReference type="ChEBI" id="CHEBI:15379"/>
        <dbReference type="ChEBI" id="CHEBI:16240"/>
        <dbReference type="ChEBI" id="CHEBI:18421"/>
        <dbReference type="EC" id="1.15.1.1"/>
    </reaction>
</comment>
<dbReference type="FunFam" id="1.10.287.990:FF:000002">
    <property type="entry name" value="Superoxide dismutase"/>
    <property type="match status" value="1"/>
</dbReference>
<reference evidence="10 11" key="1">
    <citation type="submission" date="2016-03" db="EMBL/GenBank/DDBJ databases">
        <authorList>
            <person name="Ploux O."/>
        </authorList>
    </citation>
    <scope>NUCLEOTIDE SEQUENCE [LARGE SCALE GENOMIC DNA]</scope>
    <source>
        <strain evidence="10 11">BER2</strain>
    </source>
</reference>
<dbReference type="SUPFAM" id="SSF46609">
    <property type="entry name" value="Fe,Mn superoxide dismutase (SOD), N-terminal domain"/>
    <property type="match status" value="1"/>
</dbReference>
<dbReference type="EMBL" id="LUKF01000001">
    <property type="protein sequence ID" value="KYG70585.1"/>
    <property type="molecule type" value="Genomic_DNA"/>
</dbReference>
<dbReference type="EC" id="1.15.1.1" evidence="2 7"/>
<feature type="domain" description="Manganese/iron superoxide dismutase N-terminal" evidence="8">
    <location>
        <begin position="3"/>
        <end position="83"/>
    </location>
</feature>